<gene>
    <name evidence="1" type="ORF">K458DRAFT_153790</name>
</gene>
<proteinExistence type="predicted"/>
<evidence type="ECO:0000313" key="2">
    <source>
        <dbReference type="Proteomes" id="UP000799291"/>
    </source>
</evidence>
<accession>A0A6G1JF25</accession>
<dbReference type="AlphaFoldDB" id="A0A6G1JF25"/>
<name>A0A6G1JF25_9PLEO</name>
<protein>
    <submittedName>
        <fullName evidence="1">Uncharacterized protein</fullName>
    </submittedName>
</protein>
<sequence>MGHFVTIVAAGIRTCAQNEKRACIIFCHFFLRCEMCQCSLQNTVVMREMHGGVRPSAAMRIGAFCRCHVSGRLRRGSGVGVRSGPTRSCRSIRSSVRGGLGDARLPSVEARRRRERERACAWGSVSDAALGGVPVTTALSLI</sequence>
<keyword evidence="2" id="KW-1185">Reference proteome</keyword>
<reference evidence="1" key="1">
    <citation type="journal article" date="2020" name="Stud. Mycol.">
        <title>101 Dothideomycetes genomes: a test case for predicting lifestyles and emergence of pathogens.</title>
        <authorList>
            <person name="Haridas S."/>
            <person name="Albert R."/>
            <person name="Binder M."/>
            <person name="Bloem J."/>
            <person name="Labutti K."/>
            <person name="Salamov A."/>
            <person name="Andreopoulos B."/>
            <person name="Baker S."/>
            <person name="Barry K."/>
            <person name="Bills G."/>
            <person name="Bluhm B."/>
            <person name="Cannon C."/>
            <person name="Castanera R."/>
            <person name="Culley D."/>
            <person name="Daum C."/>
            <person name="Ezra D."/>
            <person name="Gonzalez J."/>
            <person name="Henrissat B."/>
            <person name="Kuo A."/>
            <person name="Liang C."/>
            <person name="Lipzen A."/>
            <person name="Lutzoni F."/>
            <person name="Magnuson J."/>
            <person name="Mondo S."/>
            <person name="Nolan M."/>
            <person name="Ohm R."/>
            <person name="Pangilinan J."/>
            <person name="Park H.-J."/>
            <person name="Ramirez L."/>
            <person name="Alfaro M."/>
            <person name="Sun H."/>
            <person name="Tritt A."/>
            <person name="Yoshinaga Y."/>
            <person name="Zwiers L.-H."/>
            <person name="Turgeon B."/>
            <person name="Goodwin S."/>
            <person name="Spatafora J."/>
            <person name="Crous P."/>
            <person name="Grigoriev I."/>
        </authorList>
    </citation>
    <scope>NUCLEOTIDE SEQUENCE</scope>
    <source>
        <strain evidence="1">CBS 122367</strain>
    </source>
</reference>
<dbReference type="Proteomes" id="UP000799291">
    <property type="component" value="Unassembled WGS sequence"/>
</dbReference>
<organism evidence="1 2">
    <name type="scientific">Lentithecium fluviatile CBS 122367</name>
    <dbReference type="NCBI Taxonomy" id="1168545"/>
    <lineage>
        <taxon>Eukaryota</taxon>
        <taxon>Fungi</taxon>
        <taxon>Dikarya</taxon>
        <taxon>Ascomycota</taxon>
        <taxon>Pezizomycotina</taxon>
        <taxon>Dothideomycetes</taxon>
        <taxon>Pleosporomycetidae</taxon>
        <taxon>Pleosporales</taxon>
        <taxon>Massarineae</taxon>
        <taxon>Lentitheciaceae</taxon>
        <taxon>Lentithecium</taxon>
    </lineage>
</organism>
<dbReference type="EMBL" id="MU005573">
    <property type="protein sequence ID" value="KAF2688841.1"/>
    <property type="molecule type" value="Genomic_DNA"/>
</dbReference>
<evidence type="ECO:0000313" key="1">
    <source>
        <dbReference type="EMBL" id="KAF2688841.1"/>
    </source>
</evidence>